<name>A0A914CLW4_9BILA</name>
<protein>
    <submittedName>
        <fullName evidence="2">Uncharacterized protein</fullName>
    </submittedName>
</protein>
<reference evidence="2" key="1">
    <citation type="submission" date="2022-11" db="UniProtKB">
        <authorList>
            <consortium name="WormBaseParasite"/>
        </authorList>
    </citation>
    <scope>IDENTIFICATION</scope>
</reference>
<evidence type="ECO:0000313" key="1">
    <source>
        <dbReference type="Proteomes" id="UP000887540"/>
    </source>
</evidence>
<proteinExistence type="predicted"/>
<evidence type="ECO:0000313" key="2">
    <source>
        <dbReference type="WBParaSite" id="ACRNAN_scaffold1227.g8421.t1"/>
    </source>
</evidence>
<dbReference type="WBParaSite" id="ACRNAN_scaffold1227.g8421.t1">
    <property type="protein sequence ID" value="ACRNAN_scaffold1227.g8421.t1"/>
    <property type="gene ID" value="ACRNAN_scaffold1227.g8421"/>
</dbReference>
<keyword evidence="1" id="KW-1185">Reference proteome</keyword>
<sequence>MKDVESNCPTLNETAAVLYKASYAFFMKQKEQVQNFTDDLPESMRSALVKMYNITMMLYNEIHGRGSMDVSLFGPNSTVIEILEACEEFLNAPEEDRKTAAKNDTLWTSLFTGDLRDSSLEWVRALKKFFVIKDDMRNYEQDVDREALITTYTSLSQAWRKWLKIAKSELLAYFETRTRPWTSACLEPWLFECRSVPFYFLFSRDLGHVYNHNYNKWFDYYDY</sequence>
<accession>A0A914CLW4</accession>
<dbReference type="Proteomes" id="UP000887540">
    <property type="component" value="Unplaced"/>
</dbReference>
<organism evidence="1 2">
    <name type="scientific">Acrobeloides nanus</name>
    <dbReference type="NCBI Taxonomy" id="290746"/>
    <lineage>
        <taxon>Eukaryota</taxon>
        <taxon>Metazoa</taxon>
        <taxon>Ecdysozoa</taxon>
        <taxon>Nematoda</taxon>
        <taxon>Chromadorea</taxon>
        <taxon>Rhabditida</taxon>
        <taxon>Tylenchina</taxon>
        <taxon>Cephalobomorpha</taxon>
        <taxon>Cephaloboidea</taxon>
        <taxon>Cephalobidae</taxon>
        <taxon>Acrobeloides</taxon>
    </lineage>
</organism>
<dbReference type="AlphaFoldDB" id="A0A914CLW4"/>